<evidence type="ECO:0000313" key="10">
    <source>
        <dbReference type="Proteomes" id="UP000228934"/>
    </source>
</evidence>
<feature type="non-terminal residue" evidence="9">
    <location>
        <position position="115"/>
    </location>
</feature>
<dbReference type="InterPro" id="IPR026966">
    <property type="entry name" value="Neurofascin/L1/NrCAM_C"/>
</dbReference>
<dbReference type="InterPro" id="IPR003961">
    <property type="entry name" value="FN3_dom"/>
</dbReference>
<evidence type="ECO:0000313" key="9">
    <source>
        <dbReference type="EMBL" id="PIO39011.1"/>
    </source>
</evidence>
<feature type="domain" description="Fibronectin type-III" evidence="8">
    <location>
        <begin position="1"/>
        <end position="49"/>
    </location>
</feature>
<evidence type="ECO:0000256" key="2">
    <source>
        <dbReference type="ARBA" id="ARBA00008588"/>
    </source>
</evidence>
<dbReference type="GO" id="GO:0016020">
    <property type="term" value="C:membrane"/>
    <property type="evidence" value="ECO:0007669"/>
    <property type="project" value="UniProtKB-SubCell"/>
</dbReference>
<evidence type="ECO:0000256" key="7">
    <source>
        <dbReference type="SAM" id="Phobius"/>
    </source>
</evidence>
<evidence type="ECO:0000256" key="1">
    <source>
        <dbReference type="ARBA" id="ARBA00004167"/>
    </source>
</evidence>
<name>A0A2G9SHW8_AQUCT</name>
<evidence type="ECO:0000256" key="4">
    <source>
        <dbReference type="ARBA" id="ARBA00022989"/>
    </source>
</evidence>
<evidence type="ECO:0000259" key="8">
    <source>
        <dbReference type="PROSITE" id="PS50853"/>
    </source>
</evidence>
<comment type="subcellular location">
    <subcellularLocation>
        <location evidence="1">Membrane</location>
        <topology evidence="1">Single-pass membrane protein</topology>
    </subcellularLocation>
</comment>
<evidence type="ECO:0000256" key="5">
    <source>
        <dbReference type="ARBA" id="ARBA00023136"/>
    </source>
</evidence>
<keyword evidence="10" id="KW-1185">Reference proteome</keyword>
<dbReference type="Proteomes" id="UP000228934">
    <property type="component" value="Unassembled WGS sequence"/>
</dbReference>
<accession>A0A2G9SHW8</accession>
<feature type="region of interest" description="Disordered" evidence="6">
    <location>
        <begin position="94"/>
        <end position="115"/>
    </location>
</feature>
<comment type="similarity">
    <text evidence="2">Belongs to the immunoglobulin superfamily. L1/neurofascin/NgCAM family.</text>
</comment>
<keyword evidence="3 7" id="KW-0812">Transmembrane</keyword>
<gene>
    <name evidence="9" type="ORF">AB205_0094730</name>
</gene>
<protein>
    <recommendedName>
        <fullName evidence="8">Fibronectin type-III domain-containing protein</fullName>
    </recommendedName>
</protein>
<dbReference type="InterPro" id="IPR013783">
    <property type="entry name" value="Ig-like_fold"/>
</dbReference>
<feature type="compositionally biased region" description="Acidic residues" evidence="6">
    <location>
        <begin position="106"/>
        <end position="115"/>
    </location>
</feature>
<dbReference type="SUPFAM" id="SSF49265">
    <property type="entry name" value="Fibronectin type III"/>
    <property type="match status" value="1"/>
</dbReference>
<reference evidence="10" key="1">
    <citation type="journal article" date="2017" name="Nat. Commun.">
        <title>The North American bullfrog draft genome provides insight into hormonal regulation of long noncoding RNA.</title>
        <authorList>
            <person name="Hammond S.A."/>
            <person name="Warren R.L."/>
            <person name="Vandervalk B.P."/>
            <person name="Kucuk E."/>
            <person name="Khan H."/>
            <person name="Gibb E.A."/>
            <person name="Pandoh P."/>
            <person name="Kirk H."/>
            <person name="Zhao Y."/>
            <person name="Jones M."/>
            <person name="Mungall A.J."/>
            <person name="Coope R."/>
            <person name="Pleasance S."/>
            <person name="Moore R.A."/>
            <person name="Holt R.A."/>
            <person name="Round J.M."/>
            <person name="Ohora S."/>
            <person name="Walle B.V."/>
            <person name="Veldhoen N."/>
            <person name="Helbing C.C."/>
            <person name="Birol I."/>
        </authorList>
    </citation>
    <scope>NUCLEOTIDE SEQUENCE [LARGE SCALE GENOMIC DNA]</scope>
</reference>
<dbReference type="AlphaFoldDB" id="A0A2G9SHW8"/>
<organism evidence="9 10">
    <name type="scientific">Aquarana catesbeiana</name>
    <name type="common">American bullfrog</name>
    <name type="synonym">Rana catesbeiana</name>
    <dbReference type="NCBI Taxonomy" id="8400"/>
    <lineage>
        <taxon>Eukaryota</taxon>
        <taxon>Metazoa</taxon>
        <taxon>Chordata</taxon>
        <taxon>Craniata</taxon>
        <taxon>Vertebrata</taxon>
        <taxon>Euteleostomi</taxon>
        <taxon>Amphibia</taxon>
        <taxon>Batrachia</taxon>
        <taxon>Anura</taxon>
        <taxon>Neobatrachia</taxon>
        <taxon>Ranoidea</taxon>
        <taxon>Ranidae</taxon>
        <taxon>Aquarana</taxon>
    </lineage>
</organism>
<dbReference type="PROSITE" id="PS50853">
    <property type="entry name" value="FN3"/>
    <property type="match status" value="1"/>
</dbReference>
<feature type="transmembrane region" description="Helical" evidence="7">
    <location>
        <begin position="62"/>
        <end position="83"/>
    </location>
</feature>
<proteinExistence type="inferred from homology"/>
<evidence type="ECO:0000256" key="3">
    <source>
        <dbReference type="ARBA" id="ARBA00022692"/>
    </source>
</evidence>
<evidence type="ECO:0000256" key="6">
    <source>
        <dbReference type="SAM" id="MobiDB-lite"/>
    </source>
</evidence>
<keyword evidence="5 7" id="KW-0472">Membrane</keyword>
<sequence length="115" mass="12949">MNRTVPVKGHPPSIQLSDLVPGMTYRVRVYSREHHSVTSPYVTFETSSAYTKNQVDIATQGWFIGLMCAVALLVLILLIVCFIKRSRGGKYPVREKKEVALGPEDQKDEDGSFDY</sequence>
<dbReference type="Pfam" id="PF13882">
    <property type="entry name" value="Bravo_FIGEY"/>
    <property type="match status" value="1"/>
</dbReference>
<keyword evidence="4 7" id="KW-1133">Transmembrane helix</keyword>
<dbReference type="EMBL" id="KV924949">
    <property type="protein sequence ID" value="PIO39011.1"/>
    <property type="molecule type" value="Genomic_DNA"/>
</dbReference>
<dbReference type="OrthoDB" id="10010359at2759"/>
<dbReference type="Gene3D" id="2.60.40.10">
    <property type="entry name" value="Immunoglobulins"/>
    <property type="match status" value="1"/>
</dbReference>
<dbReference type="InterPro" id="IPR036116">
    <property type="entry name" value="FN3_sf"/>
</dbReference>